<accession>A0AAN7U2Y9</accession>
<name>A0AAN7U2Y9_9PEZI</name>
<protein>
    <submittedName>
        <fullName evidence="2">Uncharacterized protein</fullName>
    </submittedName>
</protein>
<feature type="transmembrane region" description="Helical" evidence="1">
    <location>
        <begin position="104"/>
        <end position="124"/>
    </location>
</feature>
<sequence>MVRFLSPAGWYACDFVATGVDPRIEASSALDESREIVVASVDAELKTLAELASIEFNVDAKLCFDVLRRNMLNGRRGADNPGDKVPDLGEEVLVVQRRPKKREAAVVTSAVLAALALAIFSSLYRCSSCANFSLDTIVDKLTKSSTNSSAL</sequence>
<keyword evidence="1" id="KW-0812">Transmembrane</keyword>
<evidence type="ECO:0000313" key="3">
    <source>
        <dbReference type="Proteomes" id="UP001305414"/>
    </source>
</evidence>
<dbReference type="Proteomes" id="UP001305414">
    <property type="component" value="Unassembled WGS sequence"/>
</dbReference>
<dbReference type="EMBL" id="JAWHQM010000001">
    <property type="protein sequence ID" value="KAK5624315.1"/>
    <property type="molecule type" value="Genomic_DNA"/>
</dbReference>
<comment type="caution">
    <text evidence="2">The sequence shown here is derived from an EMBL/GenBank/DDBJ whole genome shotgun (WGS) entry which is preliminary data.</text>
</comment>
<evidence type="ECO:0000256" key="1">
    <source>
        <dbReference type="SAM" id="Phobius"/>
    </source>
</evidence>
<keyword evidence="1" id="KW-0472">Membrane</keyword>
<evidence type="ECO:0000313" key="2">
    <source>
        <dbReference type="EMBL" id="KAK5624315.1"/>
    </source>
</evidence>
<reference evidence="2 3" key="1">
    <citation type="submission" date="2023-10" db="EMBL/GenBank/DDBJ databases">
        <title>Draft genome sequence of Xylaria bambusicola isolate GMP-LS, the root and basal stem rot pathogen of sugarcane in Indonesia.</title>
        <authorList>
            <person name="Selvaraj P."/>
            <person name="Muralishankar V."/>
            <person name="Muruganantham S."/>
            <person name="Sp S."/>
            <person name="Haryani S."/>
            <person name="Lau K.J.X."/>
            <person name="Naqvi N.I."/>
        </authorList>
    </citation>
    <scope>NUCLEOTIDE SEQUENCE [LARGE SCALE GENOMIC DNA]</scope>
    <source>
        <strain evidence="2">GMP-LS</strain>
    </source>
</reference>
<keyword evidence="3" id="KW-1185">Reference proteome</keyword>
<dbReference type="AlphaFoldDB" id="A0AAN7U2Y9"/>
<organism evidence="2 3">
    <name type="scientific">Xylaria bambusicola</name>
    <dbReference type="NCBI Taxonomy" id="326684"/>
    <lineage>
        <taxon>Eukaryota</taxon>
        <taxon>Fungi</taxon>
        <taxon>Dikarya</taxon>
        <taxon>Ascomycota</taxon>
        <taxon>Pezizomycotina</taxon>
        <taxon>Sordariomycetes</taxon>
        <taxon>Xylariomycetidae</taxon>
        <taxon>Xylariales</taxon>
        <taxon>Xylariaceae</taxon>
        <taxon>Xylaria</taxon>
    </lineage>
</organism>
<proteinExistence type="predicted"/>
<keyword evidence="1" id="KW-1133">Transmembrane helix</keyword>
<gene>
    <name evidence="2" type="ORF">RRF57_000031</name>
</gene>